<dbReference type="EMBL" id="MK500441">
    <property type="protein sequence ID" value="QBK89798.1"/>
    <property type="molecule type" value="Genomic_DNA"/>
</dbReference>
<evidence type="ECO:0000313" key="1">
    <source>
        <dbReference type="EMBL" id="QBK89798.1"/>
    </source>
</evidence>
<accession>A0A481Z429</accession>
<proteinExistence type="predicted"/>
<protein>
    <submittedName>
        <fullName evidence="1">Uncharacterized protein</fullName>
    </submittedName>
</protein>
<gene>
    <name evidence="1" type="ORF">LCPAC101_00810</name>
</gene>
<organism evidence="1">
    <name type="scientific">Pithovirus LCPAC101</name>
    <dbReference type="NCBI Taxonomy" id="2506586"/>
    <lineage>
        <taxon>Viruses</taxon>
        <taxon>Pithoviruses</taxon>
    </lineage>
</organism>
<sequence length="302" mass="35213">MFSRRYIKSTNGSNITSGVDWLDTGNTYNSKFKDFSIFEEYAQGISEDKEWKTIFMNMANGKFIHGISYQNGVLRYRRGNNILTIDIDQGVDNIIDFIKSTTTISSSQDREISKNSFKEAHSERELVNASWGKIKYPEARCALVCDYTHILKCKYGLSEYERKELVSLIHTGLLNENIQNYNIHMYDGYIEKITNLKMGTHNFYIDDSLNEEVDIPKKSKIINKSGKYKRTIKSNKILEDCGYNSICYQESRLTKKDKTFDVVWSSYLKEVYKKRHGKHVNKFSKYTTSRSYTSLTPKNLVY</sequence>
<name>A0A481Z429_9VIRU</name>
<reference evidence="1" key="1">
    <citation type="journal article" date="2019" name="MBio">
        <title>Virus Genomes from Deep Sea Sediments Expand the Ocean Megavirome and Support Independent Origins of Viral Gigantism.</title>
        <authorList>
            <person name="Backstrom D."/>
            <person name="Yutin N."/>
            <person name="Jorgensen S.L."/>
            <person name="Dharamshi J."/>
            <person name="Homa F."/>
            <person name="Zaremba-Niedwiedzka K."/>
            <person name="Spang A."/>
            <person name="Wolf Y.I."/>
            <person name="Koonin E.V."/>
            <person name="Ettema T.J."/>
        </authorList>
    </citation>
    <scope>NUCLEOTIDE SEQUENCE</scope>
</reference>